<dbReference type="Proteomes" id="UP000523087">
    <property type="component" value="Unassembled WGS sequence"/>
</dbReference>
<keyword evidence="2" id="KW-1185">Reference proteome</keyword>
<accession>A0A7W0BYR5</accession>
<evidence type="ECO:0000313" key="2">
    <source>
        <dbReference type="Proteomes" id="UP000523087"/>
    </source>
</evidence>
<name>A0A7W0BYR5_9BACL</name>
<evidence type="ECO:0000313" key="1">
    <source>
        <dbReference type="EMBL" id="MBA2875991.1"/>
    </source>
</evidence>
<gene>
    <name evidence="1" type="ORF">HNR31_002785</name>
</gene>
<reference evidence="1 2" key="1">
    <citation type="submission" date="2020-07" db="EMBL/GenBank/DDBJ databases">
        <title>Genomic Encyclopedia of Type Strains, Phase IV (KMG-IV): sequencing the most valuable type-strain genomes for metagenomic binning, comparative biology and taxonomic classification.</title>
        <authorList>
            <person name="Goeker M."/>
        </authorList>
    </citation>
    <scope>NUCLEOTIDE SEQUENCE [LARGE SCALE GENOMIC DNA]</scope>
    <source>
        <strain evidence="1 2">DSM 15730</strain>
    </source>
</reference>
<dbReference type="AlphaFoldDB" id="A0A7W0BYR5"/>
<sequence length="44" mass="4932">MEQKVRWGILSTANIARETIIPAIQRAKNAEGGSSDCEWKWKSA</sequence>
<organism evidence="1 2">
    <name type="scientific">Thermaerobacillus caldiproteolyticus</name>
    <dbReference type="NCBI Taxonomy" id="247480"/>
    <lineage>
        <taxon>Bacteria</taxon>
        <taxon>Bacillati</taxon>
        <taxon>Bacillota</taxon>
        <taxon>Bacilli</taxon>
        <taxon>Bacillales</taxon>
        <taxon>Anoxybacillaceae</taxon>
        <taxon>Thermaerobacillus</taxon>
    </lineage>
</organism>
<proteinExistence type="predicted"/>
<protein>
    <submittedName>
        <fullName evidence="1">Putative dehydrogenase</fullName>
    </submittedName>
</protein>
<dbReference type="EMBL" id="JACDUT010000008">
    <property type="protein sequence ID" value="MBA2875991.1"/>
    <property type="molecule type" value="Genomic_DNA"/>
</dbReference>
<comment type="caution">
    <text evidence="1">The sequence shown here is derived from an EMBL/GenBank/DDBJ whole genome shotgun (WGS) entry which is preliminary data.</text>
</comment>